<feature type="transmembrane region" description="Helical" evidence="3">
    <location>
        <begin position="472"/>
        <end position="492"/>
    </location>
</feature>
<dbReference type="CDD" id="cd14014">
    <property type="entry name" value="STKc_PknB_like"/>
    <property type="match status" value="1"/>
</dbReference>
<proteinExistence type="predicted"/>
<keyword evidence="3" id="KW-0472">Membrane</keyword>
<feature type="domain" description="Protein kinase" evidence="4">
    <location>
        <begin position="12"/>
        <end position="290"/>
    </location>
</feature>
<feature type="transmembrane region" description="Helical" evidence="3">
    <location>
        <begin position="542"/>
        <end position="560"/>
    </location>
</feature>
<dbReference type="InterPro" id="IPR011009">
    <property type="entry name" value="Kinase-like_dom_sf"/>
</dbReference>
<gene>
    <name evidence="5" type="primary">spkF_1</name>
    <name evidence="5" type="ORF">E5S67_00533</name>
</gene>
<keyword evidence="2" id="KW-0067">ATP-binding</keyword>
<protein>
    <submittedName>
        <fullName evidence="5">Serine/threonine-protein kinase F</fullName>
        <ecNumber evidence="5">2.7.11.1</ecNumber>
    </submittedName>
</protein>
<comment type="caution">
    <text evidence="5">The sequence shown here is derived from an EMBL/GenBank/DDBJ whole genome shotgun (WGS) entry which is preliminary data.</text>
</comment>
<keyword evidence="6" id="KW-1185">Reference proteome</keyword>
<dbReference type="PROSITE" id="PS00108">
    <property type="entry name" value="PROTEIN_KINASE_ST"/>
    <property type="match status" value="1"/>
</dbReference>
<evidence type="ECO:0000256" key="3">
    <source>
        <dbReference type="SAM" id="Phobius"/>
    </source>
</evidence>
<dbReference type="PANTHER" id="PTHR24363:SF7">
    <property type="entry name" value="SERINE_THREONINE-PROTEIN KINASE-LIKE PROTEIN E"/>
    <property type="match status" value="1"/>
</dbReference>
<reference evidence="5 6" key="1">
    <citation type="journal article" date="2020" name="Sci. Rep.">
        <title>A novel cyanobacterial geosmin producer, revising GeoA distribution and dispersion patterns in Bacteria.</title>
        <authorList>
            <person name="Churro C."/>
            <person name="Semedo-Aguiar A.P."/>
            <person name="Silva A.D."/>
            <person name="Pereira-Leal J.B."/>
            <person name="Leite R.B."/>
        </authorList>
    </citation>
    <scope>NUCLEOTIDE SEQUENCE [LARGE SCALE GENOMIC DNA]</scope>
    <source>
        <strain evidence="5 6">IPMA8</strain>
    </source>
</reference>
<sequence length="681" mass="76023">MNAFPDFSTHGYQIEKELGHNSLGGRVTYLAKNTNTQKLVVIKQFQFAKLGASWAEYEAYEQEIKVLQKLDFPGIPRYLDSFQTDSGFCMVQEYKNAESAVARTFSPPDIKQIAIATLEILVNLQSQKPPIIHRDIKPENLLIDDELNVYLVDFGFARLGGGNIAASSVVKGTMGFMPPEQMFNRKLTKASDLYGLGITLICLLTGTKSADVGNLVDANYGIHFRHLVPPLQQGWMNWLERMVAPRLQDRYPSAADALTALQSLDVSSLPKVRIERDRIQFTATEYGEILTQTIAISNPIPDTMLCGRWEVAPHPNDPPHTPYDHSWISFEPEAFESNNIECTIAVDTSKLLESQTYNRQIILRANSEPETHTIELQVTTAPLPVPQKTNFLSVFRLTFMWCLILPPTCMYGLLLIVLILFLSEIPNFLSSPGGFFWHFGTTTIMLPISVTSGFLGFSVAEIAIAAKLNKYDFNWFLALCGGLIGLIFYSVISSRLTSILFDIAQGTIDYKLMSFVYAGSVLASLAVTLLGALILGRITNVTLKKVTIVAVIMLLLSFSLYADSFIVFWILTLAFLIYKIVNSVFNKLIDQQIARQILEVDATKRAFLTAGFCMSLSVAFLNFLNLESELAWVEPREILVVGGTIMTSLAVTGIPLIDSLVFKPKRMLAKYRKSRPNLIKP</sequence>
<dbReference type="RefSeq" id="WP_172185237.1">
    <property type="nucleotide sequence ID" value="NZ_CAWPPK010000274.1"/>
</dbReference>
<evidence type="ECO:0000313" key="6">
    <source>
        <dbReference type="Proteomes" id="UP000702425"/>
    </source>
</evidence>
<dbReference type="SUPFAM" id="SSF56112">
    <property type="entry name" value="Protein kinase-like (PK-like)"/>
    <property type="match status" value="1"/>
</dbReference>
<dbReference type="PANTHER" id="PTHR24363">
    <property type="entry name" value="SERINE/THREONINE PROTEIN KINASE"/>
    <property type="match status" value="1"/>
</dbReference>
<dbReference type="Pfam" id="PF00069">
    <property type="entry name" value="Pkinase"/>
    <property type="match status" value="1"/>
</dbReference>
<dbReference type="InterPro" id="IPR008271">
    <property type="entry name" value="Ser/Thr_kinase_AS"/>
</dbReference>
<dbReference type="Proteomes" id="UP000702425">
    <property type="component" value="Unassembled WGS sequence"/>
</dbReference>
<dbReference type="EMBL" id="SRRZ01000006">
    <property type="protein sequence ID" value="NQE32816.1"/>
    <property type="molecule type" value="Genomic_DNA"/>
</dbReference>
<evidence type="ECO:0000256" key="2">
    <source>
        <dbReference type="ARBA" id="ARBA00022840"/>
    </source>
</evidence>
<dbReference type="SMART" id="SM00220">
    <property type="entry name" value="S_TKc"/>
    <property type="match status" value="1"/>
</dbReference>
<dbReference type="EC" id="2.7.11.1" evidence="5"/>
<feature type="transmembrane region" description="Helical" evidence="3">
    <location>
        <begin position="397"/>
        <end position="423"/>
    </location>
</feature>
<keyword evidence="5" id="KW-0808">Transferase</keyword>
<evidence type="ECO:0000313" key="5">
    <source>
        <dbReference type="EMBL" id="NQE32816.1"/>
    </source>
</evidence>
<dbReference type="InterPro" id="IPR000719">
    <property type="entry name" value="Prot_kinase_dom"/>
</dbReference>
<name>A0ABX2CQY1_9CYAN</name>
<keyword evidence="3" id="KW-1133">Transmembrane helix</keyword>
<dbReference type="Gene3D" id="1.10.510.10">
    <property type="entry name" value="Transferase(Phosphotransferase) domain 1"/>
    <property type="match status" value="1"/>
</dbReference>
<keyword evidence="5" id="KW-0418">Kinase</keyword>
<dbReference type="GO" id="GO:0004674">
    <property type="term" value="F:protein serine/threonine kinase activity"/>
    <property type="evidence" value="ECO:0007669"/>
    <property type="project" value="UniProtKB-EC"/>
</dbReference>
<keyword evidence="3" id="KW-0812">Transmembrane</keyword>
<dbReference type="Gene3D" id="3.30.200.20">
    <property type="entry name" value="Phosphorylase Kinase, domain 1"/>
    <property type="match status" value="1"/>
</dbReference>
<accession>A0ABX2CQY1</accession>
<feature type="transmembrane region" description="Helical" evidence="3">
    <location>
        <begin position="435"/>
        <end position="460"/>
    </location>
</feature>
<feature type="transmembrane region" description="Helical" evidence="3">
    <location>
        <begin position="606"/>
        <end position="626"/>
    </location>
</feature>
<feature type="transmembrane region" description="Helical" evidence="3">
    <location>
        <begin position="566"/>
        <end position="585"/>
    </location>
</feature>
<dbReference type="PROSITE" id="PS50011">
    <property type="entry name" value="PROTEIN_KINASE_DOM"/>
    <property type="match status" value="1"/>
</dbReference>
<feature type="transmembrane region" description="Helical" evidence="3">
    <location>
        <begin position="638"/>
        <end position="662"/>
    </location>
</feature>
<feature type="transmembrane region" description="Helical" evidence="3">
    <location>
        <begin position="512"/>
        <end position="535"/>
    </location>
</feature>
<organism evidence="5 6">
    <name type="scientific">Microcoleus asticus IPMA8</name>
    <dbReference type="NCBI Taxonomy" id="2563858"/>
    <lineage>
        <taxon>Bacteria</taxon>
        <taxon>Bacillati</taxon>
        <taxon>Cyanobacteriota</taxon>
        <taxon>Cyanophyceae</taxon>
        <taxon>Oscillatoriophycideae</taxon>
        <taxon>Oscillatoriales</taxon>
        <taxon>Microcoleaceae</taxon>
        <taxon>Microcoleus</taxon>
        <taxon>Microcoleus asticus</taxon>
    </lineage>
</organism>
<keyword evidence="1" id="KW-0547">Nucleotide-binding</keyword>
<evidence type="ECO:0000256" key="1">
    <source>
        <dbReference type="ARBA" id="ARBA00022741"/>
    </source>
</evidence>
<evidence type="ECO:0000259" key="4">
    <source>
        <dbReference type="PROSITE" id="PS50011"/>
    </source>
</evidence>